<feature type="domain" description="HTH cro/C1-type" evidence="2">
    <location>
        <begin position="6"/>
        <end position="60"/>
    </location>
</feature>
<dbReference type="PANTHER" id="PTHR46558">
    <property type="entry name" value="TRACRIPTIONAL REGULATORY PROTEIN-RELATED-RELATED"/>
    <property type="match status" value="1"/>
</dbReference>
<dbReference type="PROSITE" id="PS50943">
    <property type="entry name" value="HTH_CROC1"/>
    <property type="match status" value="1"/>
</dbReference>
<evidence type="ECO:0000259" key="2">
    <source>
        <dbReference type="PROSITE" id="PS50943"/>
    </source>
</evidence>
<dbReference type="PANTHER" id="PTHR46558:SF5">
    <property type="entry name" value="TRANSCRIPTION REGULATOR"/>
    <property type="match status" value="1"/>
</dbReference>
<dbReference type="SUPFAM" id="SSF47413">
    <property type="entry name" value="lambda repressor-like DNA-binding domains"/>
    <property type="match status" value="1"/>
</dbReference>
<keyword evidence="1" id="KW-0238">DNA-binding</keyword>
<dbReference type="STRING" id="641147.HMPREF9021_00273"/>
<dbReference type="AlphaFoldDB" id="V9HMD4"/>
<organism evidence="3 4">
    <name type="scientific">Simonsiella muelleri ATCC 29453</name>
    <dbReference type="NCBI Taxonomy" id="641147"/>
    <lineage>
        <taxon>Bacteria</taxon>
        <taxon>Pseudomonadati</taxon>
        <taxon>Pseudomonadota</taxon>
        <taxon>Betaproteobacteria</taxon>
        <taxon>Neisseriales</taxon>
        <taxon>Neisseriaceae</taxon>
        <taxon>Simonsiella</taxon>
    </lineage>
</organism>
<evidence type="ECO:0000256" key="1">
    <source>
        <dbReference type="ARBA" id="ARBA00023125"/>
    </source>
</evidence>
<name>V9HMD4_9NEIS</name>
<keyword evidence="4" id="KW-1185">Reference proteome</keyword>
<sequence>MNANQVRQYRQIKGWSQQELAQRIEVARQTINLIENNRYNPTLLLCIKLAHALDTDLNSLFWQGNEHEQITE</sequence>
<evidence type="ECO:0000313" key="4">
    <source>
        <dbReference type="Proteomes" id="UP000017813"/>
    </source>
</evidence>
<dbReference type="KEGG" id="smur:BWP33_01220"/>
<dbReference type="GO" id="GO:0003677">
    <property type="term" value="F:DNA binding"/>
    <property type="evidence" value="ECO:0007669"/>
    <property type="project" value="UniProtKB-KW"/>
</dbReference>
<protein>
    <recommendedName>
        <fullName evidence="2">HTH cro/C1-type domain-containing protein</fullName>
    </recommendedName>
</protein>
<gene>
    <name evidence="3" type="ORF">HMPREF9021_00273</name>
</gene>
<dbReference type="InterPro" id="IPR010982">
    <property type="entry name" value="Lambda_DNA-bd_dom_sf"/>
</dbReference>
<reference evidence="3 4" key="2">
    <citation type="submission" date="2011-10" db="EMBL/GenBank/DDBJ databases">
        <title>The Genome Sequence of Simonsiella muelleri ATCC 29453.</title>
        <authorList>
            <consortium name="The Broad Institute Genome Sequencing Platform"/>
            <consortium name="The Broad Institute Genome Sequencing Center for Infectious Disease"/>
            <person name="Earl A."/>
            <person name="Ward D."/>
            <person name="Feldgarden M."/>
            <person name="Gevers D."/>
            <person name="Izard J."/>
            <person name="Baranova O.V."/>
            <person name="Blanton J.M."/>
            <person name="Tanner A.C."/>
            <person name="Dewhirst F."/>
            <person name="Young S.K."/>
            <person name="Zeng Q."/>
            <person name="Gargeya S."/>
            <person name="Fitzgerald M."/>
            <person name="Haas B."/>
            <person name="Abouelleil A."/>
            <person name="Alvarado L."/>
            <person name="Arachchi H.M."/>
            <person name="Berlin A."/>
            <person name="Brown A."/>
            <person name="Chapman S.B."/>
            <person name="Chen Z."/>
            <person name="Dunbar C."/>
            <person name="Freedman E."/>
            <person name="Gearin G."/>
            <person name="Goldberg J."/>
            <person name="Griggs A."/>
            <person name="Gujja S."/>
            <person name="Heiman D."/>
            <person name="Howarth C."/>
            <person name="Larson L."/>
            <person name="Lui A."/>
            <person name="MacDonald P.J.P."/>
            <person name="Montmayeur A."/>
            <person name="Murphy C."/>
            <person name="Neiman D."/>
            <person name="Pearson M."/>
            <person name="Priest M."/>
            <person name="Roberts A."/>
            <person name="Saif S."/>
            <person name="Shea T."/>
            <person name="Shenoy N."/>
            <person name="Sisk P."/>
            <person name="Stolte C."/>
            <person name="Sykes S."/>
            <person name="Wortman J."/>
            <person name="Nusbaum C."/>
            <person name="Birren B."/>
        </authorList>
    </citation>
    <scope>NUCLEOTIDE SEQUENCE [LARGE SCALE GENOMIC DNA]</scope>
    <source>
        <strain evidence="3 4">ATCC 29453</strain>
    </source>
</reference>
<dbReference type="RefSeq" id="WP_002641189.1">
    <property type="nucleotide sequence ID" value="NZ_CP019448.1"/>
</dbReference>
<accession>V9HMD4</accession>
<comment type="caution">
    <text evidence="3">The sequence shown here is derived from an EMBL/GenBank/DDBJ whole genome shotgun (WGS) entry which is preliminary data.</text>
</comment>
<dbReference type="SMART" id="SM00530">
    <property type="entry name" value="HTH_XRE"/>
    <property type="match status" value="1"/>
</dbReference>
<dbReference type="Pfam" id="PF01381">
    <property type="entry name" value="HTH_3"/>
    <property type="match status" value="1"/>
</dbReference>
<dbReference type="OrthoDB" id="3034420at2"/>
<dbReference type="CDD" id="cd00093">
    <property type="entry name" value="HTH_XRE"/>
    <property type="match status" value="1"/>
</dbReference>
<dbReference type="InterPro" id="IPR001387">
    <property type="entry name" value="Cro/C1-type_HTH"/>
</dbReference>
<reference evidence="3 4" key="1">
    <citation type="submission" date="2010-03" db="EMBL/GenBank/DDBJ databases">
        <authorList>
            <consortium name="The Broad Institute Genome Sequencing Platform"/>
            <person name="Ward D."/>
            <person name="Earl A."/>
            <person name="Feldgarden M."/>
            <person name="Gevers D."/>
            <person name="Young S."/>
            <person name="Zeng Q."/>
            <person name="Koehrsen M."/>
            <person name="Alvarado L."/>
            <person name="Berlin A.M."/>
            <person name="Borenstein D."/>
            <person name="Chapman S.B."/>
            <person name="Chen Z."/>
            <person name="Engels R."/>
            <person name="Freedman E."/>
            <person name="Gellesch M."/>
            <person name="Goldberg J."/>
            <person name="Griggs A."/>
            <person name="Gujja S."/>
            <person name="Heilman E.R."/>
            <person name="Heiman D.I."/>
            <person name="Hepburn T.A."/>
            <person name="Howarth C."/>
            <person name="Jen D."/>
            <person name="Larson L."/>
            <person name="Mehta T."/>
            <person name="Park D."/>
            <person name="Pearson M."/>
            <person name="Richards J."/>
            <person name="Roberts A."/>
            <person name="Saif S."/>
            <person name="Shea T.D."/>
            <person name="Shenoy N."/>
            <person name="Sisk P."/>
            <person name="Stolte C."/>
            <person name="Sykes S.N."/>
            <person name="Walk T."/>
            <person name="White J."/>
            <person name="Yandava C."/>
            <person name="Izard J."/>
            <person name="Baranova O.V."/>
            <person name="Blanton J.M."/>
            <person name="Tanner A.C."/>
            <person name="Dewhirst F."/>
            <person name="Haas B."/>
            <person name="Nusbaum C."/>
            <person name="Birren B."/>
        </authorList>
    </citation>
    <scope>NUCLEOTIDE SEQUENCE [LARGE SCALE GENOMIC DNA]</scope>
    <source>
        <strain evidence="3 4">ATCC 29453</strain>
    </source>
</reference>
<proteinExistence type="predicted"/>
<dbReference type="Proteomes" id="UP000017813">
    <property type="component" value="Unassembled WGS sequence"/>
</dbReference>
<dbReference type="eggNOG" id="COG1476">
    <property type="taxonomic scope" value="Bacteria"/>
</dbReference>
<dbReference type="Gene3D" id="1.10.260.40">
    <property type="entry name" value="lambda repressor-like DNA-binding domains"/>
    <property type="match status" value="1"/>
</dbReference>
<dbReference type="HOGENOM" id="CLU_066192_44_4_4"/>
<dbReference type="EMBL" id="ADCY02000006">
    <property type="protein sequence ID" value="EFG31872.1"/>
    <property type="molecule type" value="Genomic_DNA"/>
</dbReference>
<evidence type="ECO:0000313" key="3">
    <source>
        <dbReference type="EMBL" id="EFG31872.1"/>
    </source>
</evidence>